<accession>A0A4U5NZ91</accession>
<protein>
    <submittedName>
        <fullName evidence="3">Uncharacterized protein</fullName>
    </submittedName>
</protein>
<evidence type="ECO:0000313" key="3">
    <source>
        <dbReference type="EMBL" id="TKR88969.1"/>
    </source>
</evidence>
<reference evidence="3 4" key="2">
    <citation type="journal article" date="2019" name="G3 (Bethesda)">
        <title>Hybrid Assembly of the Genome of the Entomopathogenic Nematode Steinernema carpocapsae Identifies the X-Chromosome.</title>
        <authorList>
            <person name="Serra L."/>
            <person name="Macchietto M."/>
            <person name="Macias-Munoz A."/>
            <person name="McGill C.J."/>
            <person name="Rodriguez I.M."/>
            <person name="Rodriguez B."/>
            <person name="Murad R."/>
            <person name="Mortazavi A."/>
        </authorList>
    </citation>
    <scope>NUCLEOTIDE SEQUENCE [LARGE SCALE GENOMIC DNA]</scope>
    <source>
        <strain evidence="3 4">ALL</strain>
    </source>
</reference>
<sequence>MLTLTSKTLSKQNHSNVTNYRVKKARPRPFHLVRPREPVASCNCVATTEISKIENVTEAILALPLPRFNMPRFALAAALLALFVAAISGEGTTKEPGKDEISSCEALKNAEYKIAFFLNEITFETNFTGAEINLLKWYNDWARQQKVVTENFQTGRLLLGYDNNYVVLPYEAGKLSGSGRATFFDAHDNETVSINGYKRSEGEVNFTSKAIKVDCEVDPAEVTSFHDIVFAGKKRIDLNTNKDAVDIDSNIIYTKGNHFDLKNWISVKGENGTKKLIGVVDGRQILRTQCPSKTEASYVNIDCSREPCKKSASIRPPDEEDLLYCYCFSVDGCDIAYGPKGLFDTILVIPKEPITKPVLLTITVPPTNQGITVTGGELMVNEGANATDGTDSNSTTAVEPAAETTKKKPTVKNPAILIASSTICGIVIVGTLVGLTIYCVVAHKREEELEKEKESSSATSREAASQGLRKRTSV</sequence>
<feature type="region of interest" description="Disordered" evidence="1">
    <location>
        <begin position="448"/>
        <end position="474"/>
    </location>
</feature>
<feature type="compositionally biased region" description="Low complexity" evidence="1">
    <location>
        <begin position="456"/>
        <end position="465"/>
    </location>
</feature>
<feature type="transmembrane region" description="Helical" evidence="2">
    <location>
        <begin position="415"/>
        <end position="441"/>
    </location>
</feature>
<keyword evidence="2" id="KW-0472">Membrane</keyword>
<reference evidence="3 4" key="1">
    <citation type="journal article" date="2015" name="Genome Biol.">
        <title>Comparative genomics of Steinernema reveals deeply conserved gene regulatory networks.</title>
        <authorList>
            <person name="Dillman A.R."/>
            <person name="Macchietto M."/>
            <person name="Porter C.F."/>
            <person name="Rogers A."/>
            <person name="Williams B."/>
            <person name="Antoshechkin I."/>
            <person name="Lee M.M."/>
            <person name="Goodwin Z."/>
            <person name="Lu X."/>
            <person name="Lewis E.E."/>
            <person name="Goodrich-Blair H."/>
            <person name="Stock S.P."/>
            <person name="Adams B.J."/>
            <person name="Sternberg P.W."/>
            <person name="Mortazavi A."/>
        </authorList>
    </citation>
    <scope>NUCLEOTIDE SEQUENCE [LARGE SCALE GENOMIC DNA]</scope>
    <source>
        <strain evidence="3 4">ALL</strain>
    </source>
</reference>
<organism evidence="3 4">
    <name type="scientific">Steinernema carpocapsae</name>
    <name type="common">Entomopathogenic nematode</name>
    <dbReference type="NCBI Taxonomy" id="34508"/>
    <lineage>
        <taxon>Eukaryota</taxon>
        <taxon>Metazoa</taxon>
        <taxon>Ecdysozoa</taxon>
        <taxon>Nematoda</taxon>
        <taxon>Chromadorea</taxon>
        <taxon>Rhabditida</taxon>
        <taxon>Tylenchina</taxon>
        <taxon>Panagrolaimomorpha</taxon>
        <taxon>Strongyloidoidea</taxon>
        <taxon>Steinernematidae</taxon>
        <taxon>Steinernema</taxon>
    </lineage>
</organism>
<dbReference type="EMBL" id="AZBU02000003">
    <property type="protein sequence ID" value="TKR88969.1"/>
    <property type="molecule type" value="Genomic_DNA"/>
</dbReference>
<evidence type="ECO:0000313" key="4">
    <source>
        <dbReference type="Proteomes" id="UP000298663"/>
    </source>
</evidence>
<keyword evidence="2" id="KW-1133">Transmembrane helix</keyword>
<gene>
    <name evidence="3" type="ORF">L596_013134</name>
</gene>
<name>A0A4U5NZ91_STECR</name>
<feature type="compositionally biased region" description="Polar residues" evidence="1">
    <location>
        <begin position="387"/>
        <end position="397"/>
    </location>
</feature>
<feature type="region of interest" description="Disordered" evidence="1">
    <location>
        <begin position="382"/>
        <end position="406"/>
    </location>
</feature>
<evidence type="ECO:0000256" key="2">
    <source>
        <dbReference type="SAM" id="Phobius"/>
    </source>
</evidence>
<dbReference type="AlphaFoldDB" id="A0A4U5NZ91"/>
<keyword evidence="2" id="KW-0812">Transmembrane</keyword>
<dbReference type="Proteomes" id="UP000298663">
    <property type="component" value="Unassembled WGS sequence"/>
</dbReference>
<comment type="caution">
    <text evidence="3">The sequence shown here is derived from an EMBL/GenBank/DDBJ whole genome shotgun (WGS) entry which is preliminary data.</text>
</comment>
<keyword evidence="4" id="KW-1185">Reference proteome</keyword>
<evidence type="ECO:0000256" key="1">
    <source>
        <dbReference type="SAM" id="MobiDB-lite"/>
    </source>
</evidence>
<proteinExistence type="predicted"/>